<evidence type="ECO:0000256" key="27">
    <source>
        <dbReference type="ARBA" id="ARBA00051186"/>
    </source>
</evidence>
<evidence type="ECO:0000256" key="15">
    <source>
        <dbReference type="ARBA" id="ARBA00023136"/>
    </source>
</evidence>
<comment type="catalytic activity">
    <reaction evidence="32">
        <text>N-(9Z-octadecenoyl)glycine + 2 L-ascorbate + O2 = N-(9Z-octadecenoyl)-(2S)-hydroxyglycine + 2 monodehydro-L-ascorbate radical + H2O</text>
        <dbReference type="Rhea" id="RHEA:58600"/>
        <dbReference type="ChEBI" id="CHEBI:15377"/>
        <dbReference type="ChEBI" id="CHEBI:15379"/>
        <dbReference type="ChEBI" id="CHEBI:38290"/>
        <dbReference type="ChEBI" id="CHEBI:59513"/>
        <dbReference type="ChEBI" id="CHEBI:133992"/>
        <dbReference type="ChEBI" id="CHEBI:142696"/>
    </reaction>
</comment>
<feature type="disulfide bond" evidence="37">
    <location>
        <begin position="522"/>
        <end position="543"/>
    </location>
</feature>
<evidence type="ECO:0000256" key="22">
    <source>
        <dbReference type="ARBA" id="ARBA00050178"/>
    </source>
</evidence>
<evidence type="ECO:0000256" key="7">
    <source>
        <dbReference type="ARBA" id="ARBA00022729"/>
    </source>
</evidence>
<feature type="binding site" evidence="35">
    <location>
        <position position="594"/>
    </location>
    <ligand>
        <name>a protein</name>
        <dbReference type="ChEBI" id="CHEBI:16541"/>
    </ligand>
    <ligandPart>
        <name>C-terminal Xaa-(2S)-2-hydroxyglycine residue</name>
        <dbReference type="ChEBI" id="CHEBI:142768"/>
    </ligandPart>
</feature>
<evidence type="ECO:0000256" key="17">
    <source>
        <dbReference type="ARBA" id="ARBA00023180"/>
    </source>
</evidence>
<dbReference type="Proteomes" id="UP000248481">
    <property type="component" value="Chromosome 7"/>
</dbReference>
<feature type="binding site" evidence="36">
    <location>
        <position position="675"/>
    </location>
    <ligand>
        <name>Ca(2+)</name>
        <dbReference type="ChEBI" id="CHEBI:29108"/>
        <note>structural</note>
    </ligand>
</feature>
<comment type="cofactor">
    <cofactor evidence="36">
        <name>Cu(2+)</name>
        <dbReference type="ChEBI" id="CHEBI:29036"/>
    </cofactor>
    <text evidence="36">Binds 2 Cu(2+) ions per subunit.</text>
</comment>
<keyword evidence="10" id="KW-0847">Vitamin C</keyword>
<keyword evidence="12" id="KW-0560">Oxidoreductase</keyword>
<dbReference type="PROSITE" id="PS00085">
    <property type="entry name" value="CU2_MONOOXYGENASE_2"/>
    <property type="match status" value="1"/>
</dbReference>
<dbReference type="Pfam" id="PF03712">
    <property type="entry name" value="Cu2_monoox_C"/>
    <property type="match status" value="1"/>
</dbReference>
<evidence type="ECO:0000256" key="18">
    <source>
        <dbReference type="ARBA" id="ARBA00023239"/>
    </source>
</evidence>
<dbReference type="GO" id="GO:0005576">
    <property type="term" value="C:extracellular region"/>
    <property type="evidence" value="ECO:0007669"/>
    <property type="project" value="TreeGrafter"/>
</dbReference>
<feature type="binding site" evidence="36">
    <location>
        <position position="102"/>
    </location>
    <ligand>
        <name>Cu(2+)</name>
        <dbReference type="ChEBI" id="CHEBI:29036"/>
        <label>1</label>
        <note>catalytic</note>
    </ligand>
</feature>
<feature type="disulfide bond" evidence="37">
    <location>
        <begin position="109"/>
        <end position="126"/>
    </location>
</feature>
<evidence type="ECO:0000256" key="24">
    <source>
        <dbReference type="ARBA" id="ARBA00050546"/>
    </source>
</evidence>
<feature type="repeat" description="NHL" evidence="39">
    <location>
        <begin position="657"/>
        <end position="700"/>
    </location>
</feature>
<keyword evidence="15" id="KW-0472">Membrane</keyword>
<comment type="catalytic activity">
    <reaction evidence="21">
        <text>a [peptide]-C-terminal glycine + 2 L-ascorbate + O2 = a [peptide]-C-terminal (2S)-2-hydroxyglycine + 2 monodehydro-L-ascorbate radical + H2O</text>
        <dbReference type="Rhea" id="RHEA:21452"/>
        <dbReference type="Rhea" id="RHEA-COMP:13486"/>
        <dbReference type="Rhea" id="RHEA-COMP:15321"/>
        <dbReference type="ChEBI" id="CHEBI:15377"/>
        <dbReference type="ChEBI" id="CHEBI:15379"/>
        <dbReference type="ChEBI" id="CHEBI:38290"/>
        <dbReference type="ChEBI" id="CHEBI:59513"/>
        <dbReference type="ChEBI" id="CHEBI:137000"/>
        <dbReference type="ChEBI" id="CHEBI:142768"/>
        <dbReference type="EC" id="1.14.17.3"/>
    </reaction>
</comment>
<dbReference type="CTD" id="5066"/>
<evidence type="ECO:0000256" key="31">
    <source>
        <dbReference type="ARBA" id="ARBA00052059"/>
    </source>
</evidence>
<feature type="binding site" evidence="36">
    <location>
        <position position="167"/>
    </location>
    <ligand>
        <name>Cu(2+)</name>
        <dbReference type="ChEBI" id="CHEBI:29036"/>
        <label>1</label>
        <note>catalytic</note>
    </ligand>
</feature>
<evidence type="ECO:0000256" key="37">
    <source>
        <dbReference type="PIRSR" id="PIRSR600720-3"/>
    </source>
</evidence>
<comment type="subcellular location">
    <subcellularLocation>
        <location evidence="2">Cytoplasmic vesicle</location>
        <location evidence="2">Secretory vesicle membrane</location>
        <topology evidence="2">Single-pass membrane protein</topology>
    </subcellularLocation>
</comment>
<evidence type="ECO:0000256" key="12">
    <source>
        <dbReference type="ARBA" id="ARBA00023002"/>
    </source>
</evidence>
<gene>
    <name evidence="45" type="primary">PAM</name>
</gene>
<evidence type="ECO:0000256" key="3">
    <source>
        <dbReference type="ARBA" id="ARBA00006026"/>
    </source>
</evidence>
<feature type="binding site" evidence="36">
    <location>
        <position position="103"/>
    </location>
    <ligand>
        <name>Cu(2+)</name>
        <dbReference type="ChEBI" id="CHEBI:29036"/>
        <label>1</label>
        <note>catalytic</note>
    </ligand>
</feature>
<dbReference type="InterPro" id="IPR024548">
    <property type="entry name" value="Cu2_monoox_C"/>
</dbReference>
<keyword evidence="8" id="KW-0677">Repeat</keyword>
<dbReference type="Gene3D" id="2.120.10.30">
    <property type="entry name" value="TolB, C-terminal domain"/>
    <property type="match status" value="1"/>
</dbReference>
<evidence type="ECO:0000256" key="30">
    <source>
        <dbReference type="ARBA" id="ARBA00051649"/>
    </source>
</evidence>
<feature type="compositionally biased region" description="Acidic residues" evidence="40">
    <location>
        <begin position="773"/>
        <end position="786"/>
    </location>
</feature>
<evidence type="ECO:0000256" key="23">
    <source>
        <dbReference type="ARBA" id="ARBA00050384"/>
    </source>
</evidence>
<keyword evidence="20" id="KW-0968">Cytoplasmic vesicle</keyword>
<feature type="disulfide bond" evidence="37">
    <location>
        <begin position="288"/>
        <end position="310"/>
    </location>
</feature>
<dbReference type="PROSITE" id="PS00084">
    <property type="entry name" value="CU2_MONOOXYGENASE_1"/>
    <property type="match status" value="1"/>
</dbReference>
<dbReference type="InterPro" id="IPR008977">
    <property type="entry name" value="PHM/PNGase_F_dom_sf"/>
</dbReference>
<dbReference type="CDD" id="cd14958">
    <property type="entry name" value="NHL_PAL_like"/>
    <property type="match status" value="1"/>
</dbReference>
<evidence type="ECO:0000256" key="13">
    <source>
        <dbReference type="ARBA" id="ARBA00023008"/>
    </source>
</evidence>
<evidence type="ECO:0000313" key="44">
    <source>
        <dbReference type="Proteomes" id="UP000248481"/>
    </source>
</evidence>
<dbReference type="PANTHER" id="PTHR10680:SF14">
    <property type="entry name" value="PEPTIDYL-GLYCINE ALPHA-AMIDATING MONOOXYGENASE"/>
    <property type="match status" value="1"/>
</dbReference>
<dbReference type="InterPro" id="IPR000323">
    <property type="entry name" value="Cu2_ascorb_mOase_N"/>
</dbReference>
<evidence type="ECO:0000256" key="9">
    <source>
        <dbReference type="ARBA" id="ARBA00022833"/>
    </source>
</evidence>
<feature type="disulfide bond" evidence="37">
    <location>
        <begin position="42"/>
        <end position="181"/>
    </location>
</feature>
<comment type="catalytic activity">
    <reaction evidence="30">
        <text>N-octanoylglycine + 2 L-ascorbate + O2 = N-octanoyl-(2S)-hydroxyglycine + 2 monodehydro-L-ascorbate radical + H2O</text>
        <dbReference type="Rhea" id="RHEA:58612"/>
        <dbReference type="ChEBI" id="CHEBI:15377"/>
        <dbReference type="ChEBI" id="CHEBI:15379"/>
        <dbReference type="ChEBI" id="CHEBI:38290"/>
        <dbReference type="ChEBI" id="CHEBI:59513"/>
        <dbReference type="ChEBI" id="CHEBI:142681"/>
        <dbReference type="ChEBI" id="CHEBI:142691"/>
    </reaction>
</comment>
<evidence type="ECO:0000256" key="40">
    <source>
        <dbReference type="SAM" id="MobiDB-lite"/>
    </source>
</evidence>
<dbReference type="InterPro" id="IPR036939">
    <property type="entry name" value="Cu2_ascorb_mOase_N_sf"/>
</dbReference>
<evidence type="ECO:0000259" key="43">
    <source>
        <dbReference type="Pfam" id="PF03712"/>
    </source>
</evidence>
<reference evidence="45" key="1">
    <citation type="submission" date="2025-08" db="UniProtKB">
        <authorList>
            <consortium name="RefSeq"/>
        </authorList>
    </citation>
    <scope>IDENTIFICATION</scope>
    <source>
        <tissue evidence="45">Blood</tissue>
    </source>
</reference>
<feature type="chain" id="PRO_5035451428" evidence="41">
    <location>
        <begin position="21"/>
        <end position="798"/>
    </location>
</feature>
<evidence type="ECO:0000256" key="8">
    <source>
        <dbReference type="ARBA" id="ARBA00022737"/>
    </source>
</evidence>
<dbReference type="GO" id="GO:0030658">
    <property type="term" value="C:transport vesicle membrane"/>
    <property type="evidence" value="ECO:0007669"/>
    <property type="project" value="UniProtKB-SubCell"/>
</dbReference>
<comment type="catalytic activity">
    <reaction evidence="27">
        <text>N-(9Z-octadecenoyl)-(2S)-hydroxyglycine = (9Z)-octadecenamide + glyoxylate</text>
        <dbReference type="Rhea" id="RHEA:58636"/>
        <dbReference type="ChEBI" id="CHEBI:36655"/>
        <dbReference type="ChEBI" id="CHEBI:116314"/>
        <dbReference type="ChEBI" id="CHEBI:142696"/>
    </reaction>
</comment>
<comment type="similarity">
    <text evidence="3">In the C-terminal section; belongs to the peptidyl-alpha-hydroxyglycine alpha-amidating lyase family.</text>
</comment>
<feature type="compositionally biased region" description="Low complexity" evidence="40">
    <location>
        <begin position="787"/>
        <end position="798"/>
    </location>
</feature>
<feature type="disulfide bond" evidence="37">
    <location>
        <begin position="76"/>
        <end position="121"/>
    </location>
</feature>
<keyword evidence="11" id="KW-1133">Transmembrane helix</keyword>
<evidence type="ECO:0000256" key="26">
    <source>
        <dbReference type="ARBA" id="ARBA00050949"/>
    </source>
</evidence>
<evidence type="ECO:0000256" key="32">
    <source>
        <dbReference type="ARBA" id="ARBA00052318"/>
    </source>
</evidence>
<comment type="catalytic activity">
    <reaction evidence="25">
        <text>N-tetradecanoyl-(2S)-hydroxyglycine = tetradecamide + glyoxylate</text>
        <dbReference type="Rhea" id="RHEA:58632"/>
        <dbReference type="ChEBI" id="CHEBI:36655"/>
        <dbReference type="ChEBI" id="CHEBI:137125"/>
        <dbReference type="ChEBI" id="CHEBI:142694"/>
    </reaction>
</comment>
<dbReference type="InterPro" id="IPR014784">
    <property type="entry name" value="Cu2_ascorb_mOase-like_C"/>
</dbReference>
<evidence type="ECO:0000256" key="5">
    <source>
        <dbReference type="ARBA" id="ARBA00022692"/>
    </source>
</evidence>
<evidence type="ECO:0000256" key="39">
    <source>
        <dbReference type="PROSITE-ProRule" id="PRU00504"/>
    </source>
</evidence>
<keyword evidence="7 41" id="KW-0732">Signal</keyword>
<comment type="cofactor">
    <cofactor evidence="36">
        <name>Zn(2+)</name>
        <dbReference type="ChEBI" id="CHEBI:29105"/>
    </cofactor>
    <text evidence="36">Binds one Zn(2+) ion per subunit.</text>
</comment>
<comment type="catalytic activity">
    <reaction evidence="31">
        <text>N-octanoyl-(2S)-hydroxyglycine = octanamide + glyoxylate</text>
        <dbReference type="Rhea" id="RHEA:58616"/>
        <dbReference type="ChEBI" id="CHEBI:36655"/>
        <dbReference type="ChEBI" id="CHEBI:142682"/>
        <dbReference type="ChEBI" id="CHEBI:142691"/>
    </reaction>
</comment>
<comment type="catalytic activity">
    <reaction evidence="23">
        <text>N-tetradecanoylglycine + 2 L-ascorbate + O2 = N-tetradecanoyl-(2S)-hydroxyglycine + 2 monodehydro-L-ascorbate radical + H2O</text>
        <dbReference type="Rhea" id="RHEA:58544"/>
        <dbReference type="ChEBI" id="CHEBI:15377"/>
        <dbReference type="ChEBI" id="CHEBI:15379"/>
        <dbReference type="ChEBI" id="CHEBI:38290"/>
        <dbReference type="ChEBI" id="CHEBI:59513"/>
        <dbReference type="ChEBI" id="CHEBI:86500"/>
        <dbReference type="ChEBI" id="CHEBI:142694"/>
    </reaction>
</comment>
<dbReference type="GO" id="GO:0005507">
    <property type="term" value="F:copper ion binding"/>
    <property type="evidence" value="ECO:0007669"/>
    <property type="project" value="InterPro"/>
</dbReference>
<evidence type="ECO:0000256" key="6">
    <source>
        <dbReference type="ARBA" id="ARBA00022723"/>
    </source>
</evidence>
<dbReference type="FunFam" id="2.60.120.230:FF:000002">
    <property type="entry name" value="Peptidyl-glycine alpha-amidating monooxygenase B"/>
    <property type="match status" value="1"/>
</dbReference>
<proteinExistence type="inferred from homology"/>
<dbReference type="PANTHER" id="PTHR10680">
    <property type="entry name" value="PEPTIDYL-GLYCINE ALPHA-AMIDATING MONOOXYGENASE"/>
    <property type="match status" value="1"/>
</dbReference>
<dbReference type="InterPro" id="IPR001258">
    <property type="entry name" value="NHL_repeat"/>
</dbReference>
<feature type="glycosylation site" description="N-linked (GlcNAc...) asparagine" evidence="38">
    <location>
        <position position="653"/>
    </location>
</feature>
<evidence type="ECO:0000256" key="33">
    <source>
        <dbReference type="ARBA" id="ARBA00052836"/>
    </source>
</evidence>
<dbReference type="PROSITE" id="PS51125">
    <property type="entry name" value="NHL"/>
    <property type="match status" value="4"/>
</dbReference>
<comment type="catalytic activity">
    <reaction evidence="29">
        <text>N-dodecanoylglycine + 2 L-ascorbate + O2 = N-dodecanoyl-(2S)-hydroxyglycine + 2 monodehydro-L-ascorbate radical + H2O</text>
        <dbReference type="Rhea" id="RHEA:58540"/>
        <dbReference type="ChEBI" id="CHEBI:15377"/>
        <dbReference type="ChEBI" id="CHEBI:15379"/>
        <dbReference type="ChEBI" id="CHEBI:38290"/>
        <dbReference type="ChEBI" id="CHEBI:59513"/>
        <dbReference type="ChEBI" id="CHEBI:142678"/>
        <dbReference type="ChEBI" id="CHEBI:142693"/>
    </reaction>
</comment>
<protein>
    <submittedName>
        <fullName evidence="45">Peptidyl-glycine alpha-amidating monooxygenase isoform X9</fullName>
    </submittedName>
</protein>
<dbReference type="SUPFAM" id="SSF49742">
    <property type="entry name" value="PHM/PNGase F"/>
    <property type="match status" value="2"/>
</dbReference>
<accession>A0A8M1MGN2</accession>
<evidence type="ECO:0000313" key="45">
    <source>
        <dbReference type="RefSeq" id="XP_044772997.1"/>
    </source>
</evidence>
<evidence type="ECO:0000256" key="16">
    <source>
        <dbReference type="ARBA" id="ARBA00023157"/>
    </source>
</evidence>
<comment type="catalytic activity">
    <reaction evidence="33">
        <text>N-decanoyl-(2S)-hydroxyglycine = decanamide + glyoxylate</text>
        <dbReference type="Rhea" id="RHEA:58620"/>
        <dbReference type="ChEBI" id="CHEBI:36655"/>
        <dbReference type="ChEBI" id="CHEBI:38833"/>
        <dbReference type="ChEBI" id="CHEBI:142692"/>
    </reaction>
</comment>
<evidence type="ECO:0000256" key="19">
    <source>
        <dbReference type="ARBA" id="ARBA00023268"/>
    </source>
</evidence>
<dbReference type="FunFam" id="2.120.10.30:FF:000016">
    <property type="entry name" value="peptidyl-glycine alpha-amidating monooxygenase isoform X1"/>
    <property type="match status" value="1"/>
</dbReference>
<comment type="similarity">
    <text evidence="4">In the N-terminal section; belongs to the copper type II ascorbate-dependent monooxygenase family.</text>
</comment>
<feature type="domain" description="Copper type II ascorbate-dependent monooxygenase C-terminal" evidence="43">
    <location>
        <begin position="196"/>
        <end position="340"/>
    </location>
</feature>
<keyword evidence="13 36" id="KW-0186">Copper</keyword>
<evidence type="ECO:0000256" key="1">
    <source>
        <dbReference type="ARBA" id="ARBA00000686"/>
    </source>
</evidence>
<evidence type="ECO:0000256" key="25">
    <source>
        <dbReference type="ARBA" id="ARBA00050684"/>
    </source>
</evidence>
<feature type="binding site" evidence="36">
    <location>
        <position position="237"/>
    </location>
    <ligand>
        <name>Cu(2+)</name>
        <dbReference type="ChEBI" id="CHEBI:29036"/>
        <label>1</label>
        <note>catalytic</note>
    </ligand>
</feature>
<feature type="binding site" evidence="35">
    <location>
        <position position="542"/>
    </location>
    <ligand>
        <name>a protein</name>
        <dbReference type="ChEBI" id="CHEBI:16541"/>
    </ligand>
    <ligandPart>
        <name>C-terminal Xaa-(2S)-2-hydroxyglycine residue</name>
        <dbReference type="ChEBI" id="CHEBI:142768"/>
    </ligandPart>
</feature>
<dbReference type="InterPro" id="IPR011042">
    <property type="entry name" value="6-blade_b-propeller_TolB-like"/>
</dbReference>
<feature type="repeat" description="NHL" evidence="39">
    <location>
        <begin position="508"/>
        <end position="553"/>
    </location>
</feature>
<feature type="repeat" description="NHL" evidence="39">
    <location>
        <begin position="561"/>
        <end position="605"/>
    </location>
</feature>
<dbReference type="InterPro" id="IPR014783">
    <property type="entry name" value="Cu2_ascorb_mOase_CS-2"/>
</dbReference>
<dbReference type="RefSeq" id="XP_044772997.1">
    <property type="nucleotide sequence ID" value="XM_044917062.1"/>
</dbReference>
<comment type="subunit">
    <text evidence="34">Monomer. Interacts with RASSF9.</text>
</comment>
<feature type="disulfide bond" evidence="37">
    <location>
        <begin position="222"/>
        <end position="329"/>
    </location>
</feature>
<dbReference type="GO" id="GO:0004504">
    <property type="term" value="F:peptidylglycine monooxygenase activity"/>
    <property type="evidence" value="ECO:0007669"/>
    <property type="project" value="UniProtKB-EC"/>
</dbReference>
<feature type="binding site" evidence="36">
    <location>
        <position position="239"/>
    </location>
    <ligand>
        <name>Cu(2+)</name>
        <dbReference type="ChEBI" id="CHEBI:29036"/>
        <label>1</label>
        <note>catalytic</note>
    </ligand>
</feature>
<keyword evidence="18" id="KW-0456">Lyase</keyword>
<dbReference type="PRINTS" id="PR00790">
    <property type="entry name" value="PAMONOXGNASE"/>
</dbReference>
<comment type="catalytic activity">
    <reaction evidence="26">
        <text>N-dodecanoyl-(2S)-hydroxyglycine = dodecanamide + glyoxylate</text>
        <dbReference type="Rhea" id="RHEA:58624"/>
        <dbReference type="ChEBI" id="CHEBI:34726"/>
        <dbReference type="ChEBI" id="CHEBI:36655"/>
        <dbReference type="ChEBI" id="CHEBI:142693"/>
    </reaction>
</comment>
<keyword evidence="17 38" id="KW-0325">Glycoprotein</keyword>
<evidence type="ECO:0000256" key="11">
    <source>
        <dbReference type="ARBA" id="ARBA00022989"/>
    </source>
</evidence>
<dbReference type="FunFam" id="2.60.120.310:FF:000001">
    <property type="entry name" value="peptidyl-glycine alpha-amidating monooxygenase isoform X1"/>
    <property type="match status" value="1"/>
</dbReference>
<feature type="binding site" evidence="36">
    <location>
        <position position="309"/>
    </location>
    <ligand>
        <name>Cu(2+)</name>
        <dbReference type="ChEBI" id="CHEBI:29036"/>
        <label>1</label>
        <note>catalytic</note>
    </ligand>
</feature>
<dbReference type="Pfam" id="PF01436">
    <property type="entry name" value="NHL"/>
    <property type="match status" value="4"/>
</dbReference>
<comment type="catalytic activity">
    <reaction evidence="24">
        <text>N-(9Z,12Z,15Z)-octadecatrienoylglycine + 2 L-ascorbate + O2 = N-(9Z,12Z,15Z)-octadecatrienoyl-(2S)-hydroxyglycine + 2 monodehydro-L-ascorbate radical + H2O</text>
        <dbReference type="Rhea" id="RHEA:58548"/>
        <dbReference type="ChEBI" id="CHEBI:15377"/>
        <dbReference type="ChEBI" id="CHEBI:15379"/>
        <dbReference type="ChEBI" id="CHEBI:38290"/>
        <dbReference type="ChEBI" id="CHEBI:59513"/>
        <dbReference type="ChEBI" id="CHEBI:142679"/>
        <dbReference type="ChEBI" id="CHEBI:142697"/>
    </reaction>
</comment>
<feature type="region of interest" description="Disordered" evidence="40">
    <location>
        <begin position="761"/>
        <end position="798"/>
    </location>
</feature>
<feature type="binding site" evidence="36">
    <location>
        <position position="408"/>
    </location>
    <ligand>
        <name>Ca(2+)</name>
        <dbReference type="ChEBI" id="CHEBI:29108"/>
        <note>structural</note>
    </ligand>
</feature>
<sequence>MAGVPSLLVLLLVFPSSCLGFRSPLSVFKRFKESARSFSNECLGTTRPVIPIDSSDFALDIHMPGVTPKQSDTYFCMSVRLPVDEEAFVIDFKPRASMDTVHHMLLFGCNMPSSTGSYWFCDEGTCTDKANILYAWARNAPPTRLPKGVGFRVGGETGSKYFVLQVHYGDISAFRDNHKDCSGVSLHLTRLPQPLIAGMYLMMSVDTVIPPGEKVVNSDISCHYKKYPMHVFAYRVHTHHLGKVVSGYRVRNGQWTLIGRQSPQLPQAFYPVEHPVDVSFGDILAARCVFTGEGRTDATHIGGTSSDEMCNLYIMYYMEAKHAVSFMTCTQNVAPDLFRTIPPEANIPIPVKSDMVMMHGHHKETENKDKTSLLQQPKGEEVLEQDFHIEEALDWPGVYLLPGQVSGVALDLKNNLVIFHRGDHVWDGNSFDSMFVYQQRGLGPIEEDTILVIDPNNAAVLQSSGKNLFYLPHGLSVDKDGNYWVTDVALHQVFKLDPNSKGGPLLILGRSMQPGSDQNHFCQPTDVAVDPDTGTIYVSDGYCNSRIVQFSPTGEFITQWGEESSRSNPKPGQFSVPHSLALVPHLGQLCVADRENGRIQCFKTDTKEFVREIKHASFGRNVFAISYIPGLLFAVNGKPFFGDQEPVQGFVMNFSSGEIIDVFKPVRKHFDMPHDIAASGDGTVYVGDAHTNAVWKFTLTEKMEHRSVKKAGIEVQETKADSEHKLEASSGRVLGRLRGKGSGGLNLGNFFASRKGYSRKGFDRLSTEGSDQEKDEDDGSESEEEYSAPLPAPSLSSS</sequence>
<keyword evidence="44" id="KW-1185">Reference proteome</keyword>
<comment type="catalytic activity">
    <reaction evidence="22">
        <text>N-(9Z,12Z,15Z)-octadecatrienoyl-(2S)-hydroxyglycine = (9Z,12Z,15Z)-octadecatrienamide + glyoxylate</text>
        <dbReference type="Rhea" id="RHEA:58644"/>
        <dbReference type="ChEBI" id="CHEBI:36655"/>
        <dbReference type="ChEBI" id="CHEBI:142684"/>
        <dbReference type="ChEBI" id="CHEBI:142697"/>
    </reaction>
</comment>
<dbReference type="AlphaFoldDB" id="A0A8M1MGN2"/>
<evidence type="ECO:0000256" key="28">
    <source>
        <dbReference type="ARBA" id="ARBA00051560"/>
    </source>
</evidence>
<dbReference type="GO" id="GO:0031418">
    <property type="term" value="F:L-ascorbic acid binding"/>
    <property type="evidence" value="ECO:0007669"/>
    <property type="project" value="UniProtKB-KW"/>
</dbReference>
<evidence type="ECO:0000259" key="42">
    <source>
        <dbReference type="Pfam" id="PF01082"/>
    </source>
</evidence>
<dbReference type="Gene3D" id="2.60.120.230">
    <property type="match status" value="1"/>
</dbReference>
<feature type="binding site" evidence="35">
    <location>
        <position position="421"/>
    </location>
    <ligand>
        <name>a protein</name>
        <dbReference type="ChEBI" id="CHEBI:16541"/>
    </ligand>
    <ligandPart>
        <name>C-terminal Xaa-(2S)-2-hydroxyglycine residue</name>
        <dbReference type="ChEBI" id="CHEBI:142768"/>
    </ligandPart>
</feature>
<evidence type="ECO:0000256" key="2">
    <source>
        <dbReference type="ARBA" id="ARBA00004160"/>
    </source>
</evidence>
<evidence type="ECO:0000256" key="20">
    <source>
        <dbReference type="ARBA" id="ARBA00023329"/>
    </source>
</evidence>
<comment type="catalytic activity">
    <reaction evidence="1">
        <text>a [peptide]-C-terminal (2S)-2-hydroxyglycine = a [peptide]-C-terminal amide + glyoxylate</text>
        <dbReference type="Rhea" id="RHEA:20924"/>
        <dbReference type="Rhea" id="RHEA-COMP:13485"/>
        <dbReference type="Rhea" id="RHEA-COMP:15321"/>
        <dbReference type="ChEBI" id="CHEBI:36655"/>
        <dbReference type="ChEBI" id="CHEBI:137001"/>
        <dbReference type="ChEBI" id="CHEBI:142768"/>
        <dbReference type="EC" id="4.3.2.5"/>
    </reaction>
</comment>
<feature type="domain" description="Copper type II ascorbate-dependent monooxygenase N-terminal" evidence="42">
    <location>
        <begin position="60"/>
        <end position="171"/>
    </location>
</feature>
<dbReference type="GO" id="GO:0004598">
    <property type="term" value="F:peptidylamidoglycolate lyase activity"/>
    <property type="evidence" value="ECO:0007669"/>
    <property type="project" value="UniProtKB-EC"/>
</dbReference>
<dbReference type="InterPro" id="IPR020611">
    <property type="entry name" value="Cu2_ascorb_mOase_CS-1"/>
</dbReference>
<dbReference type="GO" id="GO:0001519">
    <property type="term" value="P:peptide amidation"/>
    <property type="evidence" value="ECO:0007669"/>
    <property type="project" value="UniProtKB-ARBA"/>
</dbReference>
<feature type="binding site" evidence="36">
    <location>
        <position position="578"/>
    </location>
    <ligand>
        <name>Zn(2+)</name>
        <dbReference type="ChEBI" id="CHEBI:29105"/>
        <note>catalytic</note>
    </ligand>
</feature>
<evidence type="ECO:0000256" key="41">
    <source>
        <dbReference type="SAM" id="SignalP"/>
    </source>
</evidence>
<dbReference type="GeneID" id="110590755"/>
<keyword evidence="36" id="KW-0106">Calcium</keyword>
<evidence type="ECO:0000256" key="38">
    <source>
        <dbReference type="PIRSR" id="PIRSR600720-4"/>
    </source>
</evidence>
<evidence type="ECO:0000256" key="35">
    <source>
        <dbReference type="PIRSR" id="PIRSR600720-1"/>
    </source>
</evidence>
<keyword evidence="16 37" id="KW-1015">Disulfide bond</keyword>
<evidence type="ECO:0000256" key="10">
    <source>
        <dbReference type="ARBA" id="ARBA00022896"/>
    </source>
</evidence>
<keyword evidence="6 36" id="KW-0479">Metal-binding</keyword>
<evidence type="ECO:0000256" key="34">
    <source>
        <dbReference type="ARBA" id="ARBA00064777"/>
    </source>
</evidence>
<dbReference type="InterPro" id="IPR000720">
    <property type="entry name" value="PHM/PAL"/>
</dbReference>
<feature type="disulfide bond" evidence="37">
    <location>
        <begin position="590"/>
        <end position="601"/>
    </location>
</feature>
<name>A0A8M1MGN2_NEOSC</name>
<organism evidence="44 45">
    <name type="scientific">Neomonachus schauinslandi</name>
    <name type="common">Hawaiian monk seal</name>
    <name type="synonym">Monachus schauinslandi</name>
    <dbReference type="NCBI Taxonomy" id="29088"/>
    <lineage>
        <taxon>Eukaryota</taxon>
        <taxon>Metazoa</taxon>
        <taxon>Chordata</taxon>
        <taxon>Craniata</taxon>
        <taxon>Vertebrata</taxon>
        <taxon>Euteleostomi</taxon>
        <taxon>Mammalia</taxon>
        <taxon>Eutheria</taxon>
        <taxon>Laurasiatheria</taxon>
        <taxon>Carnivora</taxon>
        <taxon>Caniformia</taxon>
        <taxon>Pinnipedia</taxon>
        <taxon>Phocidae</taxon>
        <taxon>Monachinae</taxon>
        <taxon>Monachini</taxon>
        <taxon>Neomonachus</taxon>
    </lineage>
</organism>
<feature type="repeat" description="NHL" evidence="39">
    <location>
        <begin position="458"/>
        <end position="499"/>
    </location>
</feature>
<comment type="catalytic activity">
    <reaction evidence="28">
        <text>N-decanoylglycine + 2 L-ascorbate + O2 = N-decanoyl-(2S)-hydroxyglycine + 2 monodehydro-L-ascorbate radical + H2O</text>
        <dbReference type="Rhea" id="RHEA:58608"/>
        <dbReference type="ChEBI" id="CHEBI:15377"/>
        <dbReference type="ChEBI" id="CHEBI:15379"/>
        <dbReference type="ChEBI" id="CHEBI:38290"/>
        <dbReference type="ChEBI" id="CHEBI:59513"/>
        <dbReference type="ChEBI" id="CHEBI:142680"/>
        <dbReference type="ChEBI" id="CHEBI:142692"/>
    </reaction>
</comment>
<keyword evidence="5" id="KW-0812">Transmembrane</keyword>
<dbReference type="Gene3D" id="2.60.120.310">
    <property type="entry name" value="Copper type II, ascorbate-dependent monooxygenase, N-terminal domain"/>
    <property type="match status" value="1"/>
</dbReference>
<dbReference type="Pfam" id="PF01082">
    <property type="entry name" value="Cu2_monooxygen"/>
    <property type="match status" value="1"/>
</dbReference>
<evidence type="ECO:0000256" key="14">
    <source>
        <dbReference type="ARBA" id="ARBA00023033"/>
    </source>
</evidence>
<keyword evidence="9 36" id="KW-0862">Zinc</keyword>
<keyword evidence="14 45" id="KW-0503">Monooxygenase</keyword>
<dbReference type="SUPFAM" id="SSF63829">
    <property type="entry name" value="Calcium-dependent phosphotriesterase"/>
    <property type="match status" value="1"/>
</dbReference>
<feature type="signal peptide" evidence="41">
    <location>
        <begin position="1"/>
        <end position="20"/>
    </location>
</feature>
<evidence type="ECO:0000256" key="4">
    <source>
        <dbReference type="ARBA" id="ARBA00010263"/>
    </source>
</evidence>
<evidence type="ECO:0000256" key="36">
    <source>
        <dbReference type="PIRSR" id="PIRSR600720-2"/>
    </source>
</evidence>
<evidence type="ECO:0000256" key="21">
    <source>
        <dbReference type="ARBA" id="ARBA00048431"/>
    </source>
</evidence>
<evidence type="ECO:0000256" key="29">
    <source>
        <dbReference type="ARBA" id="ARBA00051621"/>
    </source>
</evidence>
<feature type="binding site" evidence="36">
    <location>
        <position position="674"/>
    </location>
    <ligand>
        <name>Zn(2+)</name>
        <dbReference type="ChEBI" id="CHEBI:29105"/>
        <note>catalytic</note>
    </ligand>
</feature>
<feature type="binding site" evidence="36">
    <location>
        <position position="473"/>
    </location>
    <ligand>
        <name>Zn(2+)</name>
        <dbReference type="ChEBI" id="CHEBI:29105"/>
        <note>catalytic</note>
    </ligand>
</feature>
<feature type="binding site" evidence="36">
    <location>
        <position position="475"/>
    </location>
    <ligand>
        <name>Ca(2+)</name>
        <dbReference type="ChEBI" id="CHEBI:29108"/>
        <note>structural</note>
    </ligand>
</feature>
<keyword evidence="19" id="KW-0511">Multifunctional enzyme</keyword>